<keyword evidence="1" id="KW-0472">Membrane</keyword>
<keyword evidence="1" id="KW-0812">Transmembrane</keyword>
<protein>
    <submittedName>
        <fullName evidence="2">Uncharacterized protein</fullName>
    </submittedName>
</protein>
<dbReference type="SUPFAM" id="SSF81324">
    <property type="entry name" value="Voltage-gated potassium channels"/>
    <property type="match status" value="1"/>
</dbReference>
<dbReference type="Proteomes" id="UP001195483">
    <property type="component" value="Unassembled WGS sequence"/>
</dbReference>
<dbReference type="GO" id="GO:0005223">
    <property type="term" value="F:intracellularly cGMP-activated cation channel activity"/>
    <property type="evidence" value="ECO:0007669"/>
    <property type="project" value="TreeGrafter"/>
</dbReference>
<keyword evidence="1" id="KW-1133">Transmembrane helix</keyword>
<dbReference type="AlphaFoldDB" id="A0AAE0VH61"/>
<accession>A0AAE0VH61</accession>
<dbReference type="PANTHER" id="PTHR45638">
    <property type="entry name" value="CYCLIC NUCLEOTIDE-GATED CATION CHANNEL SUBUNIT A"/>
    <property type="match status" value="1"/>
</dbReference>
<gene>
    <name evidence="2" type="ORF">CHS0354_017453</name>
</gene>
<evidence type="ECO:0000313" key="3">
    <source>
        <dbReference type="Proteomes" id="UP001195483"/>
    </source>
</evidence>
<evidence type="ECO:0000256" key="1">
    <source>
        <dbReference type="SAM" id="Phobius"/>
    </source>
</evidence>
<proteinExistence type="predicted"/>
<evidence type="ECO:0000313" key="2">
    <source>
        <dbReference type="EMBL" id="KAK3577754.1"/>
    </source>
</evidence>
<dbReference type="GO" id="GO:0044877">
    <property type="term" value="F:protein-containing complex binding"/>
    <property type="evidence" value="ECO:0007669"/>
    <property type="project" value="TreeGrafter"/>
</dbReference>
<dbReference type="GO" id="GO:0005886">
    <property type="term" value="C:plasma membrane"/>
    <property type="evidence" value="ECO:0007669"/>
    <property type="project" value="TreeGrafter"/>
</dbReference>
<dbReference type="GO" id="GO:0017071">
    <property type="term" value="C:intracellular cyclic nucleotide activated cation channel complex"/>
    <property type="evidence" value="ECO:0007669"/>
    <property type="project" value="TreeGrafter"/>
</dbReference>
<reference evidence="2" key="3">
    <citation type="submission" date="2023-05" db="EMBL/GenBank/DDBJ databases">
        <authorList>
            <person name="Smith C.H."/>
        </authorList>
    </citation>
    <scope>NUCLEOTIDE SEQUENCE</scope>
    <source>
        <strain evidence="2">CHS0354</strain>
        <tissue evidence="2">Mantle</tissue>
    </source>
</reference>
<reference evidence="2" key="1">
    <citation type="journal article" date="2021" name="Genome Biol. Evol.">
        <title>A High-Quality Reference Genome for a Parasitic Bivalve with Doubly Uniparental Inheritance (Bivalvia: Unionida).</title>
        <authorList>
            <person name="Smith C.H."/>
        </authorList>
    </citation>
    <scope>NUCLEOTIDE SEQUENCE</scope>
    <source>
        <strain evidence="2">CHS0354</strain>
    </source>
</reference>
<dbReference type="PANTHER" id="PTHR45638:SF11">
    <property type="entry name" value="CYCLIC NUCLEOTIDE-GATED CATION CHANNEL SUBUNIT A"/>
    <property type="match status" value="1"/>
</dbReference>
<dbReference type="InterPro" id="IPR050866">
    <property type="entry name" value="CNG_cation_channel"/>
</dbReference>
<keyword evidence="3" id="KW-1185">Reference proteome</keyword>
<reference evidence="2" key="2">
    <citation type="journal article" date="2021" name="Genome Biol. Evol.">
        <title>Developing a high-quality reference genome for a parasitic bivalve with doubly uniparental inheritance (Bivalvia: Unionida).</title>
        <authorList>
            <person name="Smith C.H."/>
        </authorList>
    </citation>
    <scope>NUCLEOTIDE SEQUENCE</scope>
    <source>
        <strain evidence="2">CHS0354</strain>
        <tissue evidence="2">Mantle</tissue>
    </source>
</reference>
<organism evidence="2 3">
    <name type="scientific">Potamilus streckersoni</name>
    <dbReference type="NCBI Taxonomy" id="2493646"/>
    <lineage>
        <taxon>Eukaryota</taxon>
        <taxon>Metazoa</taxon>
        <taxon>Spiralia</taxon>
        <taxon>Lophotrochozoa</taxon>
        <taxon>Mollusca</taxon>
        <taxon>Bivalvia</taxon>
        <taxon>Autobranchia</taxon>
        <taxon>Heteroconchia</taxon>
        <taxon>Palaeoheterodonta</taxon>
        <taxon>Unionida</taxon>
        <taxon>Unionoidea</taxon>
        <taxon>Unionidae</taxon>
        <taxon>Ambleminae</taxon>
        <taxon>Lampsilini</taxon>
        <taxon>Potamilus</taxon>
    </lineage>
</organism>
<sequence length="87" mass="10312">MIASWLFWQTLVINPSEESYFYLSIVVMFAVLYNATFIILRAAYPHVHHDTYLPIWFTLDYLSDAIYIMDMFMHSRLGSVKTIQNEP</sequence>
<dbReference type="EMBL" id="JAEAOA010001077">
    <property type="protein sequence ID" value="KAK3577754.1"/>
    <property type="molecule type" value="Genomic_DNA"/>
</dbReference>
<name>A0AAE0VH61_9BIVA</name>
<comment type="caution">
    <text evidence="2">The sequence shown here is derived from an EMBL/GenBank/DDBJ whole genome shotgun (WGS) entry which is preliminary data.</text>
</comment>
<feature type="transmembrane region" description="Helical" evidence="1">
    <location>
        <begin position="20"/>
        <end position="40"/>
    </location>
</feature>